<keyword evidence="2" id="KW-1185">Reference proteome</keyword>
<dbReference type="Gene3D" id="3.40.50.150">
    <property type="entry name" value="Vaccinia Virus protein VP39"/>
    <property type="match status" value="1"/>
</dbReference>
<dbReference type="Proteomes" id="UP000241229">
    <property type="component" value="Unassembled WGS sequence"/>
</dbReference>
<name>A0A2P7S210_9HYPH</name>
<sequence length="206" mass="23555">MDEKYTLTMPEAEADCVRAAYEAARVILEYGSGGSTVMASKRPGKLIFSVESDRDWAMGLQLHIDEADLPSPAMLYHVDIGPTGTWGRPRDSRSWQLFHRYPLAIWDEPFFRQPDVVLIDGRFRPACLAAVCMMVDRPVTVLFDDYVDREAYHQVEEFVKPTRTIGRMAEFHVEPGLVERNNVARLIAAYAEVTYAKGKRYQVYNE</sequence>
<proteinExistence type="predicted"/>
<protein>
    <recommendedName>
        <fullName evidence="3">Class I SAM-dependent methyltransferase</fullName>
    </recommendedName>
</protein>
<dbReference type="AlphaFoldDB" id="A0A2P7S210"/>
<dbReference type="OrthoDB" id="7445868at2"/>
<reference evidence="1 2" key="1">
    <citation type="submission" date="2018-03" db="EMBL/GenBank/DDBJ databases">
        <title>The draft genome of Mesorhizobium sp. 6GN-30.</title>
        <authorList>
            <person name="Liu L."/>
            <person name="Li L."/>
            <person name="Wang T."/>
            <person name="Zhang X."/>
            <person name="Liang L."/>
        </authorList>
    </citation>
    <scope>NUCLEOTIDE SEQUENCE [LARGE SCALE GENOMIC DNA]</scope>
    <source>
        <strain evidence="1 2">6GN30</strain>
    </source>
</reference>
<comment type="caution">
    <text evidence="1">The sequence shown here is derived from an EMBL/GenBank/DDBJ whole genome shotgun (WGS) entry which is preliminary data.</text>
</comment>
<dbReference type="InterPro" id="IPR029063">
    <property type="entry name" value="SAM-dependent_MTases_sf"/>
</dbReference>
<organism evidence="1 2">
    <name type="scientific">Kumtagia ephedrae</name>
    <dbReference type="NCBI Taxonomy" id="2116701"/>
    <lineage>
        <taxon>Bacteria</taxon>
        <taxon>Pseudomonadati</taxon>
        <taxon>Pseudomonadota</taxon>
        <taxon>Alphaproteobacteria</taxon>
        <taxon>Hyphomicrobiales</taxon>
        <taxon>Phyllobacteriaceae</taxon>
        <taxon>Kumtagia</taxon>
    </lineage>
</organism>
<gene>
    <name evidence="1" type="ORF">C7I84_20295</name>
</gene>
<evidence type="ECO:0008006" key="3">
    <source>
        <dbReference type="Google" id="ProtNLM"/>
    </source>
</evidence>
<dbReference type="EMBL" id="PXYK01000021">
    <property type="protein sequence ID" value="PSJ56514.1"/>
    <property type="molecule type" value="Genomic_DNA"/>
</dbReference>
<accession>A0A2P7S210</accession>
<evidence type="ECO:0000313" key="2">
    <source>
        <dbReference type="Proteomes" id="UP000241229"/>
    </source>
</evidence>
<dbReference type="RefSeq" id="WP_106774043.1">
    <property type="nucleotide sequence ID" value="NZ_PXYK01000021.1"/>
</dbReference>
<evidence type="ECO:0000313" key="1">
    <source>
        <dbReference type="EMBL" id="PSJ56514.1"/>
    </source>
</evidence>